<organism evidence="4 5">
    <name type="scientific">Paenibacillus thiaminolyticus</name>
    <name type="common">Bacillus thiaminolyticus</name>
    <dbReference type="NCBI Taxonomy" id="49283"/>
    <lineage>
        <taxon>Bacteria</taxon>
        <taxon>Bacillati</taxon>
        <taxon>Bacillota</taxon>
        <taxon>Bacilli</taxon>
        <taxon>Bacillales</taxon>
        <taxon>Paenibacillaceae</taxon>
        <taxon>Paenibacillus</taxon>
    </lineage>
</organism>
<dbReference type="GO" id="GO:0015666">
    <property type="term" value="F:restriction endodeoxyribonuclease activity"/>
    <property type="evidence" value="ECO:0007669"/>
    <property type="project" value="TreeGrafter"/>
</dbReference>
<dbReference type="Proteomes" id="UP001209276">
    <property type="component" value="Unassembled WGS sequence"/>
</dbReference>
<dbReference type="RefSeq" id="WP_087443232.1">
    <property type="nucleotide sequence ID" value="NZ_CABMNB010000030.1"/>
</dbReference>
<evidence type="ECO:0000259" key="2">
    <source>
        <dbReference type="Pfam" id="PF14338"/>
    </source>
</evidence>
<keyword evidence="6" id="KW-1185">Reference proteome</keyword>
<reference evidence="4 5" key="1">
    <citation type="submission" date="2019-07" db="EMBL/GenBank/DDBJ databases">
        <title>Paenibacillus thiaminolyticus NRRL B-4156.</title>
        <authorList>
            <person name="Hehnly C."/>
            <person name="Zhang L."/>
        </authorList>
    </citation>
    <scope>NUCLEOTIDE SEQUENCE [LARGE SCALE GENOMIC DNA]</scope>
    <source>
        <strain evidence="4 5">NRRL B-4156</strain>
    </source>
</reference>
<dbReference type="InterPro" id="IPR025745">
    <property type="entry name" value="Mrr-like_N_dom"/>
</dbReference>
<feature type="domain" description="Restriction endonuclease type IV Mrr" evidence="1">
    <location>
        <begin position="159"/>
        <end position="277"/>
    </location>
</feature>
<evidence type="ECO:0000259" key="1">
    <source>
        <dbReference type="Pfam" id="PF04471"/>
    </source>
</evidence>
<evidence type="ECO:0000313" key="4">
    <source>
        <dbReference type="EMBL" id="QDM45722.1"/>
    </source>
</evidence>
<dbReference type="Proteomes" id="UP000315377">
    <property type="component" value="Chromosome"/>
</dbReference>
<evidence type="ECO:0000313" key="6">
    <source>
        <dbReference type="Proteomes" id="UP001209276"/>
    </source>
</evidence>
<evidence type="ECO:0000313" key="3">
    <source>
        <dbReference type="EMBL" id="MCY9606230.1"/>
    </source>
</evidence>
<dbReference type="Pfam" id="PF14338">
    <property type="entry name" value="Mrr_N"/>
    <property type="match status" value="1"/>
</dbReference>
<dbReference type="PANTHER" id="PTHR30015">
    <property type="entry name" value="MRR RESTRICTION SYSTEM PROTEIN"/>
    <property type="match status" value="1"/>
</dbReference>
<keyword evidence="4" id="KW-0255">Endonuclease</keyword>
<dbReference type="GO" id="GO:0003677">
    <property type="term" value="F:DNA binding"/>
    <property type="evidence" value="ECO:0007669"/>
    <property type="project" value="InterPro"/>
</dbReference>
<dbReference type="InterPro" id="IPR007560">
    <property type="entry name" value="Restrct_endonuc_IV_Mrr"/>
</dbReference>
<dbReference type="SUPFAM" id="SSF52980">
    <property type="entry name" value="Restriction endonuclease-like"/>
    <property type="match status" value="1"/>
</dbReference>
<reference evidence="3 6" key="2">
    <citation type="submission" date="2022-05" db="EMBL/GenBank/DDBJ databases">
        <title>Genome Sequencing of Bee-Associated Microbes.</title>
        <authorList>
            <person name="Dunlap C."/>
        </authorList>
    </citation>
    <scope>NUCLEOTIDE SEQUENCE [LARGE SCALE GENOMIC DNA]</scope>
    <source>
        <strain evidence="3 6">NRRL B-14613</strain>
    </source>
</reference>
<evidence type="ECO:0000313" key="5">
    <source>
        <dbReference type="Proteomes" id="UP000315377"/>
    </source>
</evidence>
<gene>
    <name evidence="4" type="ORF">FLT43_21240</name>
    <name evidence="3" type="ORF">M5W83_03520</name>
</gene>
<dbReference type="EMBL" id="CP041405">
    <property type="protein sequence ID" value="QDM45722.1"/>
    <property type="molecule type" value="Genomic_DNA"/>
</dbReference>
<dbReference type="PANTHER" id="PTHR30015:SF7">
    <property type="entry name" value="TYPE IV METHYL-DIRECTED RESTRICTION ENZYME ECOKMRR"/>
    <property type="match status" value="1"/>
</dbReference>
<dbReference type="GeneID" id="76998488"/>
<keyword evidence="4" id="KW-0540">Nuclease</keyword>
<dbReference type="GO" id="GO:0009307">
    <property type="term" value="P:DNA restriction-modification system"/>
    <property type="evidence" value="ECO:0007669"/>
    <property type="project" value="InterPro"/>
</dbReference>
<proteinExistence type="predicted"/>
<feature type="domain" description="Restriction system protein Mrr-like N-terminal" evidence="2">
    <location>
        <begin position="6"/>
        <end position="91"/>
    </location>
</feature>
<name>A0AAP9DWU4_PANTH</name>
<keyword evidence="4" id="KW-0378">Hydrolase</keyword>
<dbReference type="EMBL" id="JAMDMM010000009">
    <property type="protein sequence ID" value="MCY9606230.1"/>
    <property type="molecule type" value="Genomic_DNA"/>
</dbReference>
<dbReference type="InterPro" id="IPR011856">
    <property type="entry name" value="tRNA_endonuc-like_dom_sf"/>
</dbReference>
<sequence length="303" mass="34721">MAIPDFQSIMLPFLIQVRDEQEHRHRDTREILAKHFRLTDEELDEKLPSGRQTIFDNRVGWARTYLMKAGLLEYPRRGYCKITTKGRDVLKSNPSIINISFLRQFPEFLEFHTAKNNDDQKSDEQPLHSEQRTPGENLEYSYLVLREELAFELLQRLKAGSPQFFEKAVVELLVKMGYGGSISDAGKAVGKSRDGGIDGIIKEDRLGLDMIYIQAKRWEGVVGRPEIQKFVGALQGQKARKGVFITTSGFTKEAVEYVTFIDNKVVLIDGEQLTQLMIDYNLGVSTVAVYEEKRIDLDFFSED</sequence>
<dbReference type="AlphaFoldDB" id="A0AAP9DWU4"/>
<dbReference type="Gene3D" id="3.40.1350.10">
    <property type="match status" value="1"/>
</dbReference>
<dbReference type="Pfam" id="PF04471">
    <property type="entry name" value="Mrr_cat"/>
    <property type="match status" value="1"/>
</dbReference>
<accession>A0AAP9DWU4</accession>
<protein>
    <submittedName>
        <fullName evidence="4">Restriction endonuclease</fullName>
    </submittedName>
</protein>
<dbReference type="InterPro" id="IPR011335">
    <property type="entry name" value="Restrct_endonuc-II-like"/>
</dbReference>
<dbReference type="InterPro" id="IPR052906">
    <property type="entry name" value="Type_IV_Methyl-Rstrct_Enzyme"/>
</dbReference>